<dbReference type="EMBL" id="GGEC01076230">
    <property type="protein sequence ID" value="MBX56714.1"/>
    <property type="molecule type" value="Transcribed_RNA"/>
</dbReference>
<protein>
    <submittedName>
        <fullName evidence="1">Uncharacterized protein</fullName>
    </submittedName>
</protein>
<organism evidence="1">
    <name type="scientific">Rhizophora mucronata</name>
    <name type="common">Asiatic mangrove</name>
    <dbReference type="NCBI Taxonomy" id="61149"/>
    <lineage>
        <taxon>Eukaryota</taxon>
        <taxon>Viridiplantae</taxon>
        <taxon>Streptophyta</taxon>
        <taxon>Embryophyta</taxon>
        <taxon>Tracheophyta</taxon>
        <taxon>Spermatophyta</taxon>
        <taxon>Magnoliopsida</taxon>
        <taxon>eudicotyledons</taxon>
        <taxon>Gunneridae</taxon>
        <taxon>Pentapetalae</taxon>
        <taxon>rosids</taxon>
        <taxon>fabids</taxon>
        <taxon>Malpighiales</taxon>
        <taxon>Rhizophoraceae</taxon>
        <taxon>Rhizophora</taxon>
    </lineage>
</organism>
<name>A0A2P2PPT1_RHIMU</name>
<evidence type="ECO:0000313" key="1">
    <source>
        <dbReference type="EMBL" id="MBX56714.1"/>
    </source>
</evidence>
<reference evidence="1" key="1">
    <citation type="submission" date="2018-02" db="EMBL/GenBank/DDBJ databases">
        <title>Rhizophora mucronata_Transcriptome.</title>
        <authorList>
            <person name="Meera S.P."/>
            <person name="Sreeshan A."/>
            <person name="Augustine A."/>
        </authorList>
    </citation>
    <scope>NUCLEOTIDE SEQUENCE</scope>
    <source>
        <tissue evidence="1">Leaf</tissue>
    </source>
</reference>
<sequence>MFQKLIGLIHITAKNSQRKMGMIQT</sequence>
<accession>A0A2P2PPT1</accession>
<dbReference type="AlphaFoldDB" id="A0A2P2PPT1"/>
<proteinExistence type="predicted"/>